<dbReference type="Pfam" id="PF13193">
    <property type="entry name" value="AMP-binding_C"/>
    <property type="match status" value="1"/>
</dbReference>
<evidence type="ECO:0000256" key="2">
    <source>
        <dbReference type="ARBA" id="ARBA00006432"/>
    </source>
</evidence>
<keyword evidence="4" id="KW-0597">Phosphoprotein</keyword>
<dbReference type="PATRIC" id="fig|1299321.3.peg.3706"/>
<gene>
    <name evidence="6" type="ORF">I540_3853</name>
</gene>
<dbReference type="Proteomes" id="UP000023351">
    <property type="component" value="Unassembled WGS sequence"/>
</dbReference>
<organism evidence="6 7">
    <name type="scientific">Mycobacteroides abscessus subsp. bolletii 1513</name>
    <dbReference type="NCBI Taxonomy" id="1299321"/>
    <lineage>
        <taxon>Bacteria</taxon>
        <taxon>Bacillati</taxon>
        <taxon>Actinomycetota</taxon>
        <taxon>Actinomycetes</taxon>
        <taxon>Mycobacteriales</taxon>
        <taxon>Mycobacteriaceae</taxon>
        <taxon>Mycobacteroides</taxon>
        <taxon>Mycobacteroides abscessus</taxon>
    </lineage>
</organism>
<dbReference type="GO" id="GO:0005829">
    <property type="term" value="C:cytosol"/>
    <property type="evidence" value="ECO:0007669"/>
    <property type="project" value="TreeGrafter"/>
</dbReference>
<dbReference type="PROSITE" id="PS50075">
    <property type="entry name" value="CARRIER"/>
    <property type="match status" value="1"/>
</dbReference>
<dbReference type="InterPro" id="IPR025110">
    <property type="entry name" value="AMP-bd_C"/>
</dbReference>
<comment type="cofactor">
    <cofactor evidence="1">
        <name>pantetheine 4'-phosphate</name>
        <dbReference type="ChEBI" id="CHEBI:47942"/>
    </cofactor>
</comment>
<dbReference type="GO" id="GO:0043041">
    <property type="term" value="P:amino acid activation for nonribosomal peptide biosynthetic process"/>
    <property type="evidence" value="ECO:0007669"/>
    <property type="project" value="TreeGrafter"/>
</dbReference>
<dbReference type="GO" id="GO:0044550">
    <property type="term" value="P:secondary metabolite biosynthetic process"/>
    <property type="evidence" value="ECO:0007669"/>
    <property type="project" value="UniProtKB-ARBA"/>
</dbReference>
<evidence type="ECO:0000259" key="5">
    <source>
        <dbReference type="PROSITE" id="PS50075"/>
    </source>
</evidence>
<dbReference type="Gene3D" id="2.30.38.10">
    <property type="entry name" value="Luciferase, Domain 3"/>
    <property type="match status" value="1"/>
</dbReference>
<dbReference type="InterPro" id="IPR010071">
    <property type="entry name" value="AA_adenyl_dom"/>
</dbReference>
<dbReference type="FunFam" id="1.10.1200.10:FF:000005">
    <property type="entry name" value="Nonribosomal peptide synthetase 1"/>
    <property type="match status" value="1"/>
</dbReference>
<dbReference type="AlphaFoldDB" id="X8DQD5"/>
<dbReference type="PANTHER" id="PTHR45527:SF14">
    <property type="entry name" value="PLIPASTATIN SYNTHASE SUBUNIT B"/>
    <property type="match status" value="1"/>
</dbReference>
<sequence>MDLLDDDEHAQLATWGNQAVLKERPDTMPSIPAVFARQVESTPEALALTFDGQSMTYRELDEAANRLSHLLAGAGAGPGQFVALFFPRSAEAIVAILAVLKSGAAYLPIDPALPTTRIEFMLTDAAPVAAVTTAVLAHRLHGLGVPVLDVDDPAVCTQPCTAPPPPSPEDLAHLIYTSGTTGVPKGVAVTQRNVVQLFDRLDIGVELAPGQVWTQFHSYAFDFSVWEIWGALLHGGRLVVVPDSVARTPEDFHDLLMGERVTVLSQTPSAAGVLSPDGLEATALVIGAEPCPPELVARWAPGRVMVNVYGPTETTMWACKSAPLSAGSEGHGIPIGSPVAHAASFVLDRWLRPVPDGVIGELYLAGAGVGSGYWRRTALTGARFVACPFGMPGDRMYRTGDLVSWGADGQLQYLGRADEQIKIRGYRIELGEIQAALMRLDGVRQAAVIVREDRPGDKRIVGYITGNADPVGARAALAEQLPAYMVPVAVMALQTLPVTVNGKLDKQGLPAPEYSGTDFRAPSTPVEEALAGIYAQVLGIDRVGADDSFFDLGGDSILAMQVAGRARAAGVLCRPRDIFVEQTVARLSRVVTLAENEIRNVDDGIGPVAATPIMHWLHSVQGPVERFNQTVVLQARQEPLKPTSLFCFRRCWTTTGLSDCAPRAMTVGGHYACPRRALSMRERVFVLSKRSPMRPWKQRVRAWIREPERCSAPCGRPPRASWR</sequence>
<dbReference type="InterPro" id="IPR036736">
    <property type="entry name" value="ACP-like_sf"/>
</dbReference>
<feature type="domain" description="Carrier" evidence="5">
    <location>
        <begin position="521"/>
        <end position="595"/>
    </location>
</feature>
<dbReference type="InterPro" id="IPR006162">
    <property type="entry name" value="Ppantetheine_attach_site"/>
</dbReference>
<dbReference type="InterPro" id="IPR029058">
    <property type="entry name" value="AB_hydrolase_fold"/>
</dbReference>
<dbReference type="InterPro" id="IPR020845">
    <property type="entry name" value="AMP-binding_CS"/>
</dbReference>
<dbReference type="NCBIfam" id="TIGR01733">
    <property type="entry name" value="AA-adenyl-dom"/>
    <property type="match status" value="1"/>
</dbReference>
<protein>
    <submittedName>
        <fullName evidence="6">Amino acid adenylation domain protein</fullName>
    </submittedName>
</protein>
<dbReference type="FunFam" id="3.30.300.30:FF:000010">
    <property type="entry name" value="Enterobactin synthetase component F"/>
    <property type="match status" value="1"/>
</dbReference>
<dbReference type="PANTHER" id="PTHR45527">
    <property type="entry name" value="NONRIBOSOMAL PEPTIDE SYNTHETASE"/>
    <property type="match status" value="1"/>
</dbReference>
<reference evidence="6 7" key="1">
    <citation type="submission" date="2013-12" db="EMBL/GenBank/DDBJ databases">
        <authorList>
            <person name="Zelazny A."/>
            <person name="Olivier K."/>
            <person name="Holland S."/>
            <person name="Lenaerts A."/>
            <person name="Ordway D."/>
            <person name="DeGroote M.A."/>
            <person name="Parker T."/>
            <person name="Sizemore C."/>
            <person name="Tallon L.J."/>
            <person name="Sadzewicz L.K."/>
            <person name="Sengamalay N."/>
            <person name="Fraser C.M."/>
            <person name="Hine E."/>
            <person name="Shefchek K.A."/>
            <person name="Das S.P."/>
            <person name="Tettelin H."/>
        </authorList>
    </citation>
    <scope>NUCLEOTIDE SEQUENCE [LARGE SCALE GENOMIC DNA]</scope>
    <source>
        <strain evidence="6 7">1513</strain>
    </source>
</reference>
<dbReference type="GO" id="GO:0031177">
    <property type="term" value="F:phosphopantetheine binding"/>
    <property type="evidence" value="ECO:0007669"/>
    <property type="project" value="TreeGrafter"/>
</dbReference>
<dbReference type="Gene3D" id="3.40.50.1820">
    <property type="entry name" value="alpha/beta hydrolase"/>
    <property type="match status" value="1"/>
</dbReference>
<evidence type="ECO:0000256" key="1">
    <source>
        <dbReference type="ARBA" id="ARBA00001957"/>
    </source>
</evidence>
<dbReference type="SUPFAM" id="SSF47336">
    <property type="entry name" value="ACP-like"/>
    <property type="match status" value="1"/>
</dbReference>
<accession>X8DQD5</accession>
<evidence type="ECO:0000256" key="4">
    <source>
        <dbReference type="ARBA" id="ARBA00022553"/>
    </source>
</evidence>
<dbReference type="PROSITE" id="PS00455">
    <property type="entry name" value="AMP_BINDING"/>
    <property type="match status" value="1"/>
</dbReference>
<evidence type="ECO:0000256" key="3">
    <source>
        <dbReference type="ARBA" id="ARBA00022450"/>
    </source>
</evidence>
<dbReference type="FunFam" id="2.30.38.10:FF:000001">
    <property type="entry name" value="Non-ribosomal peptide synthetase PvdI"/>
    <property type="match status" value="1"/>
</dbReference>
<comment type="caution">
    <text evidence="6">The sequence shown here is derived from an EMBL/GenBank/DDBJ whole genome shotgun (WGS) entry which is preliminary data.</text>
</comment>
<dbReference type="InterPro" id="IPR000873">
    <property type="entry name" value="AMP-dep_synth/lig_dom"/>
</dbReference>
<dbReference type="PROSITE" id="PS00012">
    <property type="entry name" value="PHOSPHOPANTETHEINE"/>
    <property type="match status" value="1"/>
</dbReference>
<dbReference type="Pfam" id="PF00550">
    <property type="entry name" value="PP-binding"/>
    <property type="match status" value="1"/>
</dbReference>
<dbReference type="Gene3D" id="3.40.50.980">
    <property type="match status" value="2"/>
</dbReference>
<dbReference type="FunFam" id="3.40.50.12780:FF:000012">
    <property type="entry name" value="Non-ribosomal peptide synthetase"/>
    <property type="match status" value="1"/>
</dbReference>
<comment type="similarity">
    <text evidence="2">Belongs to the ATP-dependent AMP-binding enzyme family.</text>
</comment>
<name>X8DQD5_9MYCO</name>
<dbReference type="SUPFAM" id="SSF56801">
    <property type="entry name" value="Acetyl-CoA synthetase-like"/>
    <property type="match status" value="1"/>
</dbReference>
<dbReference type="InterPro" id="IPR009081">
    <property type="entry name" value="PP-bd_ACP"/>
</dbReference>
<dbReference type="Pfam" id="PF00501">
    <property type="entry name" value="AMP-binding"/>
    <property type="match status" value="1"/>
</dbReference>
<dbReference type="EMBL" id="JAOJ01000002">
    <property type="protein sequence ID" value="EUA70787.1"/>
    <property type="molecule type" value="Genomic_DNA"/>
</dbReference>
<proteinExistence type="inferred from homology"/>
<evidence type="ECO:0000313" key="7">
    <source>
        <dbReference type="Proteomes" id="UP000023351"/>
    </source>
</evidence>
<dbReference type="InterPro" id="IPR045851">
    <property type="entry name" value="AMP-bd_C_sf"/>
</dbReference>
<evidence type="ECO:0000313" key="6">
    <source>
        <dbReference type="EMBL" id="EUA70787.1"/>
    </source>
</evidence>
<dbReference type="Gene3D" id="3.30.300.30">
    <property type="match status" value="1"/>
</dbReference>
<dbReference type="FunFam" id="3.40.50.980:FF:000001">
    <property type="entry name" value="Non-ribosomal peptide synthetase"/>
    <property type="match status" value="1"/>
</dbReference>
<keyword evidence="3" id="KW-0596">Phosphopantetheine</keyword>